<dbReference type="Gene3D" id="1.20.1640.10">
    <property type="entry name" value="Multidrug efflux transporter AcrB transmembrane domain"/>
    <property type="match status" value="2"/>
</dbReference>
<feature type="transmembrane region" description="Helical" evidence="1">
    <location>
        <begin position="997"/>
        <end position="1021"/>
    </location>
</feature>
<protein>
    <submittedName>
        <fullName evidence="2">Efflux RND transporter permease subunit</fullName>
    </submittedName>
</protein>
<dbReference type="Gene3D" id="3.30.70.1430">
    <property type="entry name" value="Multidrug efflux transporter AcrB pore domain"/>
    <property type="match status" value="2"/>
</dbReference>
<name>A0AAE9YVJ5_9GAMM</name>
<organism evidence="2 3">
    <name type="scientific">Thalassomonas actiniarum</name>
    <dbReference type="NCBI Taxonomy" id="485447"/>
    <lineage>
        <taxon>Bacteria</taxon>
        <taxon>Pseudomonadati</taxon>
        <taxon>Pseudomonadota</taxon>
        <taxon>Gammaproteobacteria</taxon>
        <taxon>Alteromonadales</taxon>
        <taxon>Colwelliaceae</taxon>
        <taxon>Thalassomonas</taxon>
    </lineage>
</organism>
<feature type="transmembrane region" description="Helical" evidence="1">
    <location>
        <begin position="533"/>
        <end position="553"/>
    </location>
</feature>
<gene>
    <name evidence="2" type="ORF">SG35_011125</name>
</gene>
<dbReference type="GO" id="GO:0042910">
    <property type="term" value="F:xenobiotic transmembrane transporter activity"/>
    <property type="evidence" value="ECO:0007669"/>
    <property type="project" value="TreeGrafter"/>
</dbReference>
<proteinExistence type="predicted"/>
<dbReference type="PANTHER" id="PTHR32063:SF18">
    <property type="entry name" value="CATION EFFLUX SYSTEM PROTEIN"/>
    <property type="match status" value="1"/>
</dbReference>
<dbReference type="AlphaFoldDB" id="A0AAE9YVJ5"/>
<accession>A0AAE9YVJ5</accession>
<feature type="transmembrane region" description="Helical" evidence="1">
    <location>
        <begin position="464"/>
        <end position="487"/>
    </location>
</feature>
<keyword evidence="1" id="KW-0472">Membrane</keyword>
<dbReference type="InterPro" id="IPR001036">
    <property type="entry name" value="Acrflvin-R"/>
</dbReference>
<dbReference type="SUPFAM" id="SSF82693">
    <property type="entry name" value="Multidrug efflux transporter AcrB pore domain, PN1, PN2, PC1 and PC2 subdomains"/>
    <property type="match status" value="2"/>
</dbReference>
<dbReference type="PRINTS" id="PR00702">
    <property type="entry name" value="ACRIFLAVINRP"/>
</dbReference>
<feature type="transmembrane region" description="Helical" evidence="1">
    <location>
        <begin position="388"/>
        <end position="413"/>
    </location>
</feature>
<dbReference type="InterPro" id="IPR027463">
    <property type="entry name" value="AcrB_DN_DC_subdom"/>
</dbReference>
<feature type="transmembrane region" description="Helical" evidence="1">
    <location>
        <begin position="868"/>
        <end position="889"/>
    </location>
</feature>
<dbReference type="GO" id="GO:0005886">
    <property type="term" value="C:plasma membrane"/>
    <property type="evidence" value="ECO:0007669"/>
    <property type="project" value="TreeGrafter"/>
</dbReference>
<dbReference type="RefSeq" id="WP_044831437.1">
    <property type="nucleotide sequence ID" value="NZ_CP059735.1"/>
</dbReference>
<reference evidence="2 3" key="2">
    <citation type="journal article" date="2022" name="Mar. Drugs">
        <title>Bioassay-Guided Fractionation Leads to the Detection of Cholic Acid Generated by the Rare Thalassomonas sp.</title>
        <authorList>
            <person name="Pheiffer F."/>
            <person name="Schneider Y.K."/>
            <person name="Hansen E.H."/>
            <person name="Andersen J.H."/>
            <person name="Isaksson J."/>
            <person name="Busche T."/>
            <person name="R C."/>
            <person name="Kalinowski J."/>
            <person name="Zyl L.V."/>
            <person name="Trindade M."/>
        </authorList>
    </citation>
    <scope>NUCLEOTIDE SEQUENCE [LARGE SCALE GENOMIC DNA]</scope>
    <source>
        <strain evidence="2 3">A5K-106</strain>
    </source>
</reference>
<dbReference type="PANTHER" id="PTHR32063">
    <property type="match status" value="1"/>
</dbReference>
<feature type="transmembrane region" description="Helical" evidence="1">
    <location>
        <begin position="434"/>
        <end position="452"/>
    </location>
</feature>
<evidence type="ECO:0000256" key="1">
    <source>
        <dbReference type="SAM" id="Phobius"/>
    </source>
</evidence>
<dbReference type="EMBL" id="CP059735">
    <property type="protein sequence ID" value="WDE01130.1"/>
    <property type="molecule type" value="Genomic_DNA"/>
</dbReference>
<feature type="transmembrane region" description="Helical" evidence="1">
    <location>
        <begin position="335"/>
        <end position="354"/>
    </location>
</feature>
<dbReference type="SUPFAM" id="SSF82866">
    <property type="entry name" value="Multidrug efflux transporter AcrB transmembrane domain"/>
    <property type="match status" value="2"/>
</dbReference>
<feature type="transmembrane region" description="Helical" evidence="1">
    <location>
        <begin position="922"/>
        <end position="943"/>
    </location>
</feature>
<dbReference type="Proteomes" id="UP000032568">
    <property type="component" value="Chromosome"/>
</dbReference>
<dbReference type="Gene3D" id="3.30.70.1440">
    <property type="entry name" value="Multidrug efflux transporter AcrB pore domain"/>
    <property type="match status" value="1"/>
</dbReference>
<feature type="transmembrane region" description="Helical" evidence="1">
    <location>
        <begin position="971"/>
        <end position="991"/>
    </location>
</feature>
<dbReference type="KEGG" id="tact:SG35_011125"/>
<feature type="transmembrane region" description="Helical" evidence="1">
    <location>
        <begin position="361"/>
        <end position="382"/>
    </location>
</feature>
<keyword evidence="1" id="KW-1133">Transmembrane helix</keyword>
<sequence length="1032" mass="113777">MRLTEYSVKNKVTSWMFALILLIGGIISYNGLGRLEDPEFTLKMAMITTTYPGASSVQVEEEVSYPIENALQQLPYVDYITSISSAGLSQIVVEMKPTYRKEDLKQIWDELRRKIHDLEPKLSPGVNSPNVIDDFGDVYGVLLAISGDGYSYEEQKDYVDYLRRELVLVKGVGKVTVAGLQQEQVVVEIARNKLAALGIPPSRIYQLLQTQNQVSNSGSVKVGSEYIRLHPSGEFQSVKELENLLISNPGASELIYLGDVATINRAYAEVPQNIINYNNRQALLVGVSFSSGVNVVEIGEKLEQRLAELEYVRPVGMEVSVVYNQPVEVDKAMQGFMVSLAQAVVIVIAVLLIFMGLKSGILIGLILLLTILGSFIFMKLFAIDLQRISLGALIIALGMLVDNAIVVTEGILIGLKKGKTKLQASLEITKQTNLPLLGATVIAIAAFAPIGLSSDATGEFAGSLFWVLLISLLLSWITAISLTPFFADLMFKENPVNNQQNSGDQDTSAESSELYRGAIFTGYKALLNFCLRFRGLTLLVMLGLLIAAVAGFGQVKQSFFPPSNTPMFYLDYWRYQGSDIRETQKDIEAIQAYLLTQDKVEQITTTTGQGAPRFMLTYGPEKAYAGFGQLIVRVENREALNPVMANLRQYMNDNYPQAQSKIKRMEIGPSTDAKIEARFSGPDPDVLRHLGQQAMAKLDADPGAYNIRHDWRERTKVIRPEFNEATGRRVGISKQDLDDLLLTNFSGQQVGLYREGTQLLPIVARAPKAERLNIDSLPELQIYSQAANTYVPITQVVNSFNTDWEDSLIMRRDRKRTLTVMADHDVLGDETAASLFNRVKPEIEAIELPPGYQMEWGGEYESSSDAQAALFGGLPMGYLAMFIITVLLFNSLKAPLVIWATVPLALIGVAAGLLLMGAPFSFMALLGLLSLSGMLIKNGIVLVDQINLELGQGKDPYLAVFDSAVSRVRPVAMAAITTILGMIPLLFDAFFESMAVTIMFGLGFATVLTLIVVPVLFTLLYKIPYRQQVKKA</sequence>
<feature type="transmembrane region" description="Helical" evidence="1">
    <location>
        <begin position="12"/>
        <end position="32"/>
    </location>
</feature>
<keyword evidence="1" id="KW-0812">Transmembrane</keyword>
<keyword evidence="3" id="KW-1185">Reference proteome</keyword>
<evidence type="ECO:0000313" key="3">
    <source>
        <dbReference type="Proteomes" id="UP000032568"/>
    </source>
</evidence>
<feature type="transmembrane region" description="Helical" evidence="1">
    <location>
        <begin position="896"/>
        <end position="916"/>
    </location>
</feature>
<evidence type="ECO:0000313" key="2">
    <source>
        <dbReference type="EMBL" id="WDE01130.1"/>
    </source>
</evidence>
<reference evidence="2 3" key="1">
    <citation type="journal article" date="2015" name="Genome Announc.">
        <title>Draft Genome Sequences of Marine Isolates of Thalassomonas viridans and Thalassomonas actiniarum.</title>
        <authorList>
            <person name="Olonade I."/>
            <person name="van Zyl L.J."/>
            <person name="Trindade M."/>
        </authorList>
    </citation>
    <scope>NUCLEOTIDE SEQUENCE [LARGE SCALE GENOMIC DNA]</scope>
    <source>
        <strain evidence="2 3">A5K-106</strain>
    </source>
</reference>
<dbReference type="Gene3D" id="3.30.70.1320">
    <property type="entry name" value="Multidrug efflux transporter AcrB pore domain like"/>
    <property type="match status" value="1"/>
</dbReference>
<dbReference type="Gene3D" id="3.30.2090.10">
    <property type="entry name" value="Multidrug efflux transporter AcrB TolC docking domain, DN and DC subdomains"/>
    <property type="match status" value="2"/>
</dbReference>
<dbReference type="SUPFAM" id="SSF82714">
    <property type="entry name" value="Multidrug efflux transporter AcrB TolC docking domain, DN and DC subdomains"/>
    <property type="match status" value="2"/>
</dbReference>
<dbReference type="Pfam" id="PF00873">
    <property type="entry name" value="ACR_tran"/>
    <property type="match status" value="1"/>
</dbReference>